<dbReference type="RefSeq" id="WP_209211982.1">
    <property type="nucleotide sequence ID" value="NZ_JAFFZM010000011.1"/>
</dbReference>
<evidence type="ECO:0000313" key="3">
    <source>
        <dbReference type="Proteomes" id="UP000721954"/>
    </source>
</evidence>
<comment type="caution">
    <text evidence="2">The sequence shown here is derived from an EMBL/GenBank/DDBJ whole genome shotgun (WGS) entry which is preliminary data.</text>
</comment>
<reference evidence="2 3" key="1">
    <citation type="submission" date="2021-02" db="EMBL/GenBank/DDBJ databases">
        <title>Streptomyces spirodelae sp. nov., isolated from duckweed.</title>
        <authorList>
            <person name="Saimee Y."/>
            <person name="Duangmal K."/>
        </authorList>
    </citation>
    <scope>NUCLEOTIDE SEQUENCE [LARGE SCALE GENOMIC DNA]</scope>
    <source>
        <strain evidence="2 3">DSM 42105</strain>
    </source>
</reference>
<dbReference type="GeneID" id="96260655"/>
<name>A0ABS3XY43_9ACTN</name>
<evidence type="ECO:0000313" key="2">
    <source>
        <dbReference type="EMBL" id="MBO8200323.1"/>
    </source>
</evidence>
<evidence type="ECO:0000256" key="1">
    <source>
        <dbReference type="SAM" id="MobiDB-lite"/>
    </source>
</evidence>
<gene>
    <name evidence="2" type="ORF">JW613_18735</name>
</gene>
<dbReference type="Proteomes" id="UP000721954">
    <property type="component" value="Unassembled WGS sequence"/>
</dbReference>
<protein>
    <submittedName>
        <fullName evidence="2">Uncharacterized protein</fullName>
    </submittedName>
</protein>
<accession>A0ABS3XY43</accession>
<keyword evidence="3" id="KW-1185">Reference proteome</keyword>
<organism evidence="2 3">
    <name type="scientific">Streptomyces smyrnaeus</name>
    <dbReference type="NCBI Taxonomy" id="1387713"/>
    <lineage>
        <taxon>Bacteria</taxon>
        <taxon>Bacillati</taxon>
        <taxon>Actinomycetota</taxon>
        <taxon>Actinomycetes</taxon>
        <taxon>Kitasatosporales</taxon>
        <taxon>Streptomycetaceae</taxon>
        <taxon>Streptomyces</taxon>
    </lineage>
</organism>
<sequence length="53" mass="5275">MTALTTPARKPFVPRTPTAEAVTSPNGGSLLIAADADNDVDLPVSAVSGGPVQ</sequence>
<proteinExistence type="predicted"/>
<feature type="region of interest" description="Disordered" evidence="1">
    <location>
        <begin position="1"/>
        <end position="26"/>
    </location>
</feature>
<dbReference type="EMBL" id="JAFFZM010000011">
    <property type="protein sequence ID" value="MBO8200323.1"/>
    <property type="molecule type" value="Genomic_DNA"/>
</dbReference>